<dbReference type="SUPFAM" id="SSF57701">
    <property type="entry name" value="Zn2/Cys6 DNA-binding domain"/>
    <property type="match status" value="1"/>
</dbReference>
<keyword evidence="7" id="KW-1185">Reference proteome</keyword>
<dbReference type="OrthoDB" id="4456959at2759"/>
<keyword evidence="1" id="KW-0479">Metal-binding</keyword>
<feature type="domain" description="Zn(2)-C6 fungal-type" evidence="5">
    <location>
        <begin position="50"/>
        <end position="80"/>
    </location>
</feature>
<dbReference type="Proteomes" id="UP000277580">
    <property type="component" value="Unassembled WGS sequence"/>
</dbReference>
<feature type="region of interest" description="Disordered" evidence="4">
    <location>
        <begin position="854"/>
        <end position="900"/>
    </location>
</feature>
<dbReference type="InterPro" id="IPR036864">
    <property type="entry name" value="Zn2-C6_fun-type_DNA-bd_sf"/>
</dbReference>
<dbReference type="SMART" id="SM00066">
    <property type="entry name" value="GAL4"/>
    <property type="match status" value="1"/>
</dbReference>
<dbReference type="STRING" id="1392247.A0A3N4KZJ6"/>
<dbReference type="InParanoid" id="A0A3N4KZJ6"/>
<dbReference type="Pfam" id="PF04082">
    <property type="entry name" value="Fungal_trans"/>
    <property type="match status" value="1"/>
</dbReference>
<dbReference type="PANTHER" id="PTHR46910:SF4">
    <property type="entry name" value="ZN(2)-C6 FUNGAL-TYPE DOMAIN-CONTAINING PROTEIN"/>
    <property type="match status" value="1"/>
</dbReference>
<reference evidence="6 7" key="1">
    <citation type="journal article" date="2018" name="Nat. Ecol. Evol.">
        <title>Pezizomycetes genomes reveal the molecular basis of ectomycorrhizal truffle lifestyle.</title>
        <authorList>
            <person name="Murat C."/>
            <person name="Payen T."/>
            <person name="Noel B."/>
            <person name="Kuo A."/>
            <person name="Morin E."/>
            <person name="Chen J."/>
            <person name="Kohler A."/>
            <person name="Krizsan K."/>
            <person name="Balestrini R."/>
            <person name="Da Silva C."/>
            <person name="Montanini B."/>
            <person name="Hainaut M."/>
            <person name="Levati E."/>
            <person name="Barry K.W."/>
            <person name="Belfiori B."/>
            <person name="Cichocki N."/>
            <person name="Clum A."/>
            <person name="Dockter R.B."/>
            <person name="Fauchery L."/>
            <person name="Guy J."/>
            <person name="Iotti M."/>
            <person name="Le Tacon F."/>
            <person name="Lindquist E.A."/>
            <person name="Lipzen A."/>
            <person name="Malagnac F."/>
            <person name="Mello A."/>
            <person name="Molinier V."/>
            <person name="Miyauchi S."/>
            <person name="Poulain J."/>
            <person name="Riccioni C."/>
            <person name="Rubini A."/>
            <person name="Sitrit Y."/>
            <person name="Splivallo R."/>
            <person name="Traeger S."/>
            <person name="Wang M."/>
            <person name="Zifcakova L."/>
            <person name="Wipf D."/>
            <person name="Zambonelli A."/>
            <person name="Paolocci F."/>
            <person name="Nowrousian M."/>
            <person name="Ottonello S."/>
            <person name="Baldrian P."/>
            <person name="Spatafora J.W."/>
            <person name="Henrissat B."/>
            <person name="Nagy L.G."/>
            <person name="Aury J.M."/>
            <person name="Wincker P."/>
            <person name="Grigoriev I.V."/>
            <person name="Bonfante P."/>
            <person name="Martin F.M."/>
        </authorList>
    </citation>
    <scope>NUCLEOTIDE SEQUENCE [LARGE SCALE GENOMIC DNA]</scope>
    <source>
        <strain evidence="6 7">CCBAS932</strain>
    </source>
</reference>
<dbReference type="Gene3D" id="4.10.240.10">
    <property type="entry name" value="Zn(2)-C6 fungal-type DNA-binding domain"/>
    <property type="match status" value="1"/>
</dbReference>
<evidence type="ECO:0000256" key="3">
    <source>
        <dbReference type="SAM" id="Coils"/>
    </source>
</evidence>
<organism evidence="6 7">
    <name type="scientific">Morchella conica CCBAS932</name>
    <dbReference type="NCBI Taxonomy" id="1392247"/>
    <lineage>
        <taxon>Eukaryota</taxon>
        <taxon>Fungi</taxon>
        <taxon>Dikarya</taxon>
        <taxon>Ascomycota</taxon>
        <taxon>Pezizomycotina</taxon>
        <taxon>Pezizomycetes</taxon>
        <taxon>Pezizales</taxon>
        <taxon>Morchellaceae</taxon>
        <taxon>Morchella</taxon>
    </lineage>
</organism>
<dbReference type="InterPro" id="IPR007219">
    <property type="entry name" value="XnlR_reg_dom"/>
</dbReference>
<dbReference type="PROSITE" id="PS50048">
    <property type="entry name" value="ZN2_CY6_FUNGAL_2"/>
    <property type="match status" value="1"/>
</dbReference>
<feature type="compositionally biased region" description="Basic and acidic residues" evidence="4">
    <location>
        <begin position="685"/>
        <end position="694"/>
    </location>
</feature>
<dbReference type="GO" id="GO:0000981">
    <property type="term" value="F:DNA-binding transcription factor activity, RNA polymerase II-specific"/>
    <property type="evidence" value="ECO:0007669"/>
    <property type="project" value="InterPro"/>
</dbReference>
<dbReference type="CDD" id="cd12148">
    <property type="entry name" value="fungal_TF_MHR"/>
    <property type="match status" value="1"/>
</dbReference>
<dbReference type="AlphaFoldDB" id="A0A3N4KZJ6"/>
<dbReference type="PANTHER" id="PTHR46910">
    <property type="entry name" value="TRANSCRIPTION FACTOR PDR1"/>
    <property type="match status" value="1"/>
</dbReference>
<dbReference type="CDD" id="cd00067">
    <property type="entry name" value="GAL4"/>
    <property type="match status" value="1"/>
</dbReference>
<dbReference type="GO" id="GO:0006351">
    <property type="term" value="P:DNA-templated transcription"/>
    <property type="evidence" value="ECO:0007669"/>
    <property type="project" value="InterPro"/>
</dbReference>
<protein>
    <recommendedName>
        <fullName evidence="5">Zn(2)-C6 fungal-type domain-containing protein</fullName>
    </recommendedName>
</protein>
<evidence type="ECO:0000313" key="7">
    <source>
        <dbReference type="Proteomes" id="UP000277580"/>
    </source>
</evidence>
<dbReference type="GO" id="GO:0008270">
    <property type="term" value="F:zinc ion binding"/>
    <property type="evidence" value="ECO:0007669"/>
    <property type="project" value="InterPro"/>
</dbReference>
<evidence type="ECO:0000313" key="6">
    <source>
        <dbReference type="EMBL" id="RPB14908.1"/>
    </source>
</evidence>
<name>A0A3N4KZJ6_9PEZI</name>
<feature type="region of interest" description="Disordered" evidence="4">
    <location>
        <begin position="1"/>
        <end position="25"/>
    </location>
</feature>
<feature type="region of interest" description="Disordered" evidence="4">
    <location>
        <begin position="684"/>
        <end position="738"/>
    </location>
</feature>
<evidence type="ECO:0000256" key="1">
    <source>
        <dbReference type="ARBA" id="ARBA00022723"/>
    </source>
</evidence>
<evidence type="ECO:0000259" key="5">
    <source>
        <dbReference type="PROSITE" id="PS50048"/>
    </source>
</evidence>
<feature type="compositionally biased region" description="Pro residues" evidence="4">
    <location>
        <begin position="707"/>
        <end position="720"/>
    </location>
</feature>
<feature type="compositionally biased region" description="Polar residues" evidence="4">
    <location>
        <begin position="695"/>
        <end position="705"/>
    </location>
</feature>
<dbReference type="InterPro" id="IPR001138">
    <property type="entry name" value="Zn2Cys6_DnaBD"/>
</dbReference>
<dbReference type="SMART" id="SM00906">
    <property type="entry name" value="Fungal_trans"/>
    <property type="match status" value="1"/>
</dbReference>
<dbReference type="EMBL" id="ML119116">
    <property type="protein sequence ID" value="RPB14908.1"/>
    <property type="molecule type" value="Genomic_DNA"/>
</dbReference>
<evidence type="ECO:0000256" key="4">
    <source>
        <dbReference type="SAM" id="MobiDB-lite"/>
    </source>
</evidence>
<evidence type="ECO:0000256" key="2">
    <source>
        <dbReference type="ARBA" id="ARBA00023242"/>
    </source>
</evidence>
<gene>
    <name evidence="6" type="ORF">P167DRAFT_572183</name>
</gene>
<keyword evidence="3" id="KW-0175">Coiled coil</keyword>
<feature type="coiled-coil region" evidence="3">
    <location>
        <begin position="94"/>
        <end position="121"/>
    </location>
</feature>
<feature type="compositionally biased region" description="Low complexity" evidence="4">
    <location>
        <begin position="7"/>
        <end position="25"/>
    </location>
</feature>
<feature type="compositionally biased region" description="Polar residues" evidence="4">
    <location>
        <begin position="859"/>
        <end position="900"/>
    </location>
</feature>
<dbReference type="Pfam" id="PF00172">
    <property type="entry name" value="Zn_clus"/>
    <property type="match status" value="1"/>
</dbReference>
<sequence length="929" mass="102181">MPPKRQSSASSTNSTTAAPGAGSSGDFYAADEFTRTVKKRLATATRTGQACDRCKVRKIRCDGLPGGCSPCMQNRTECKTTDRISQKAVPRGYLEALEAKCALLEQKNKDMENTLARMGMENRNNGYQPRNNNPNPDWALNGSRPVVNDRWGNGRKDFQATPTAYSSPSTGCCTATTNDRLCNSIRTASFRPGSTSSHYLGISSGSSYLSSIKASALSLLGIDIDLSDLDPNEPNHPSNANDETFSSCLSTIFNVNPNVPKVELPPKEKAYEYVNWFFAVSHPYLPILHQPTFMKMLERIYTDKTYEPSPAQIVMVHMIFAIVDFQNASQDRMVNRGHNTTLSTETMQRSRMHYHYALSFFYGLLNASGLEDLQAIGLILQHIRGFPKPGGSWLLSRIAISMCFELGLHRSPKKWAYSGSTNPIDIELRKRVFWSILTLEVSLSARLGRPMSIRETDFDVEYPERLDDEFITETGYVKREDGNEDCAFDVSIEMFKFTSLYIEMLGTLYAPARPSREKYVSLVEELEGKLIKWKEQAPKSLSLDSPKPEKRFQAAHLHSWFHECRILMRHPSLSLSPSPSFTNDCIRICVDSSRQILHLTDELRKGSHYLDTTWSGATIQLLATLTILFSVWEKRDTVTPDEVVQVKTDMDLCMDIMGDVGSLLGSPNKLREVVQVLTHGTMELLNRKRGEQDQRAQPASRGSHNSPYPPFTAGPPPPGFVPSSTGASKMPPTSHITSDQYPAVYNAVHDLRGGHIPIFTDAANMGSLPEDQSFGHVTTMGPAPYNGFAQPPVTFASTTEPPTASAFGWWSGNESWREYAQCISTMAGELDPTETYSASALIALGRDCDNGSILRPDASSHNGTPNTSGISLGTVNATGSPGASISTSRNPYPPQETTSASWPILAGSYGYADSSALRGVGGDTGNNGS</sequence>
<keyword evidence="2" id="KW-0539">Nucleus</keyword>
<dbReference type="GO" id="GO:0003677">
    <property type="term" value="F:DNA binding"/>
    <property type="evidence" value="ECO:0007669"/>
    <property type="project" value="InterPro"/>
</dbReference>
<accession>A0A3N4KZJ6</accession>
<dbReference type="PROSITE" id="PS00463">
    <property type="entry name" value="ZN2_CY6_FUNGAL_1"/>
    <property type="match status" value="1"/>
</dbReference>
<dbReference type="InterPro" id="IPR050987">
    <property type="entry name" value="AtrR-like"/>
</dbReference>
<proteinExistence type="predicted"/>